<keyword evidence="7 8" id="KW-0472">Membrane</keyword>
<dbReference type="EMBL" id="DF237009">
    <property type="protein sequence ID" value="GAQ80720.1"/>
    <property type="molecule type" value="Genomic_DNA"/>
</dbReference>
<dbReference type="PROSITE" id="PS50920">
    <property type="entry name" value="SOLCAR"/>
    <property type="match status" value="1"/>
</dbReference>
<dbReference type="AlphaFoldDB" id="A0A1Y1HQ24"/>
<feature type="region of interest" description="Disordered" evidence="10">
    <location>
        <begin position="532"/>
        <end position="551"/>
    </location>
</feature>
<keyword evidence="4 8" id="KW-0812">Transmembrane</keyword>
<evidence type="ECO:0000256" key="6">
    <source>
        <dbReference type="ARBA" id="ARBA00022989"/>
    </source>
</evidence>
<evidence type="ECO:0000256" key="2">
    <source>
        <dbReference type="ARBA" id="ARBA00006375"/>
    </source>
</evidence>
<evidence type="ECO:0000256" key="3">
    <source>
        <dbReference type="ARBA" id="ARBA00022448"/>
    </source>
</evidence>
<feature type="repeat" description="Solcar" evidence="8">
    <location>
        <begin position="325"/>
        <end position="403"/>
    </location>
</feature>
<dbReference type="Gene3D" id="1.50.40.10">
    <property type="entry name" value="Mitochondrial carrier domain"/>
    <property type="match status" value="1"/>
</dbReference>
<evidence type="ECO:0000256" key="7">
    <source>
        <dbReference type="ARBA" id="ARBA00023136"/>
    </source>
</evidence>
<reference evidence="11 12" key="1">
    <citation type="journal article" date="2014" name="Nat. Commun.">
        <title>Klebsormidium flaccidum genome reveals primary factors for plant terrestrial adaptation.</title>
        <authorList>
            <person name="Hori K."/>
            <person name="Maruyama F."/>
            <person name="Fujisawa T."/>
            <person name="Togashi T."/>
            <person name="Yamamoto N."/>
            <person name="Seo M."/>
            <person name="Sato S."/>
            <person name="Yamada T."/>
            <person name="Mori H."/>
            <person name="Tajima N."/>
            <person name="Moriyama T."/>
            <person name="Ikeuchi M."/>
            <person name="Watanabe M."/>
            <person name="Wada H."/>
            <person name="Kobayashi K."/>
            <person name="Saito M."/>
            <person name="Masuda T."/>
            <person name="Sasaki-Sekimoto Y."/>
            <person name="Mashiguchi K."/>
            <person name="Awai K."/>
            <person name="Shimojima M."/>
            <person name="Masuda S."/>
            <person name="Iwai M."/>
            <person name="Nobusawa T."/>
            <person name="Narise T."/>
            <person name="Kondo S."/>
            <person name="Saito H."/>
            <person name="Sato R."/>
            <person name="Murakawa M."/>
            <person name="Ihara Y."/>
            <person name="Oshima-Yamada Y."/>
            <person name="Ohtaka K."/>
            <person name="Satoh M."/>
            <person name="Sonobe K."/>
            <person name="Ishii M."/>
            <person name="Ohtani R."/>
            <person name="Kanamori-Sato M."/>
            <person name="Honoki R."/>
            <person name="Miyazaki D."/>
            <person name="Mochizuki H."/>
            <person name="Umetsu J."/>
            <person name="Higashi K."/>
            <person name="Shibata D."/>
            <person name="Kamiya Y."/>
            <person name="Sato N."/>
            <person name="Nakamura Y."/>
            <person name="Tabata S."/>
            <person name="Ida S."/>
            <person name="Kurokawa K."/>
            <person name="Ohta H."/>
        </authorList>
    </citation>
    <scope>NUCLEOTIDE SEQUENCE [LARGE SCALE GENOMIC DNA]</scope>
    <source>
        <strain evidence="11 12">NIES-2285</strain>
    </source>
</reference>
<dbReference type="PANTHER" id="PTHR45667">
    <property type="entry name" value="S-ADENOSYLMETHIONINE MITOCHONDRIAL CARRIER PROTEIN"/>
    <property type="match status" value="1"/>
</dbReference>
<feature type="compositionally biased region" description="Basic and acidic residues" evidence="10">
    <location>
        <begin position="166"/>
        <end position="186"/>
    </location>
</feature>
<gene>
    <name evidence="11" type="ORF">KFL_000600370</name>
</gene>
<dbReference type="InterPro" id="IPR018108">
    <property type="entry name" value="MCP_transmembrane"/>
</dbReference>
<evidence type="ECO:0000256" key="8">
    <source>
        <dbReference type="PROSITE-ProRule" id="PRU00282"/>
    </source>
</evidence>
<feature type="compositionally biased region" description="Basic and acidic residues" evidence="10">
    <location>
        <begin position="534"/>
        <end position="548"/>
    </location>
</feature>
<protein>
    <recommendedName>
        <fullName evidence="13">Mitochondrial substrate carrier family protein</fullName>
    </recommendedName>
</protein>
<evidence type="ECO:0000313" key="12">
    <source>
        <dbReference type="Proteomes" id="UP000054558"/>
    </source>
</evidence>
<feature type="compositionally biased region" description="Gly residues" evidence="10">
    <location>
        <begin position="187"/>
        <end position="202"/>
    </location>
</feature>
<dbReference type="GO" id="GO:0016020">
    <property type="term" value="C:membrane"/>
    <property type="evidence" value="ECO:0007669"/>
    <property type="project" value="UniProtKB-SubCell"/>
</dbReference>
<name>A0A1Y1HQ24_KLENI</name>
<dbReference type="Proteomes" id="UP000054558">
    <property type="component" value="Unassembled WGS sequence"/>
</dbReference>
<keyword evidence="12" id="KW-1185">Reference proteome</keyword>
<dbReference type="InterPro" id="IPR023395">
    <property type="entry name" value="MCP_dom_sf"/>
</dbReference>
<sequence>MADRTFVYEATPIKRLNLEEQSPSGKHGAVQRQRSRSEGDTEVLGPRFAANQTVRLPRPSLGERSGRRELPEVTRFLTRSWEAILESDRENKEGLKRISGVVKPRTLRRRSRSLGDADGASLANRWGSLLGGAPSSAKRTPRGRSLSEADSPVLKRNQTFPSFFGRGDESSSRGRRHSTGEWKPGSEGEGLVQGGADLGGKPGSARLTSLKLAAFDDVLPQSESSEENEPGKARRALAKAGAYLKDAATVTVSAGVWSCGDQLLQHLVFHGTGRSVRQQMQLLMAGKVGGRVSVQTRVPLAIGRDMLANAFSIATFDFLSSRGAPQMVASTAGTFSASAVTVPAWHLSYLLQTGAASTPRQAWDLFIESQGIEGLFSGLVPTVVRSIPTSFVMSGTHAALKRLLAKAKKSDQTNLLDVFLLGAAAGFASSVTSLSIDAVSKSVPTLILKRAPASVVALALERAARHVAAQTLSKGILVGIGTTGLSYVVDDVTGKLLQKLEERVVSPPRGRISTDLKSLAVQRALDHSAGATWQHHDGQDGGHGHADARSPFQMPDVDVMGGHHMHRDFAEAHSLARPIAVAA</sequence>
<evidence type="ECO:0000256" key="9">
    <source>
        <dbReference type="RuleBase" id="RU000488"/>
    </source>
</evidence>
<keyword evidence="5" id="KW-0677">Repeat</keyword>
<evidence type="ECO:0000256" key="10">
    <source>
        <dbReference type="SAM" id="MobiDB-lite"/>
    </source>
</evidence>
<evidence type="ECO:0000256" key="5">
    <source>
        <dbReference type="ARBA" id="ARBA00022737"/>
    </source>
</evidence>
<comment type="similarity">
    <text evidence="2 9">Belongs to the mitochondrial carrier (TC 2.A.29) family.</text>
</comment>
<proteinExistence type="inferred from homology"/>
<feature type="region of interest" description="Disordered" evidence="10">
    <location>
        <begin position="12"/>
        <end position="69"/>
    </location>
</feature>
<feature type="region of interest" description="Disordered" evidence="10">
    <location>
        <begin position="110"/>
        <end position="203"/>
    </location>
</feature>
<evidence type="ECO:0008006" key="13">
    <source>
        <dbReference type="Google" id="ProtNLM"/>
    </source>
</evidence>
<organism evidence="11 12">
    <name type="scientific">Klebsormidium nitens</name>
    <name type="common">Green alga</name>
    <name type="synonym">Ulothrix nitens</name>
    <dbReference type="NCBI Taxonomy" id="105231"/>
    <lineage>
        <taxon>Eukaryota</taxon>
        <taxon>Viridiplantae</taxon>
        <taxon>Streptophyta</taxon>
        <taxon>Klebsormidiophyceae</taxon>
        <taxon>Klebsormidiales</taxon>
        <taxon>Klebsormidiaceae</taxon>
        <taxon>Klebsormidium</taxon>
    </lineage>
</organism>
<evidence type="ECO:0000256" key="1">
    <source>
        <dbReference type="ARBA" id="ARBA00004141"/>
    </source>
</evidence>
<comment type="subcellular location">
    <subcellularLocation>
        <location evidence="1">Membrane</location>
        <topology evidence="1">Multi-pass membrane protein</topology>
    </subcellularLocation>
</comment>
<accession>A0A1Y1HQ24</accession>
<evidence type="ECO:0000313" key="11">
    <source>
        <dbReference type="EMBL" id="GAQ80720.1"/>
    </source>
</evidence>
<evidence type="ECO:0000256" key="4">
    <source>
        <dbReference type="ARBA" id="ARBA00022692"/>
    </source>
</evidence>
<dbReference type="Pfam" id="PF00153">
    <property type="entry name" value="Mito_carr"/>
    <property type="match status" value="1"/>
</dbReference>
<keyword evidence="3 9" id="KW-0813">Transport</keyword>
<keyword evidence="6" id="KW-1133">Transmembrane helix</keyword>
<dbReference type="SUPFAM" id="SSF103506">
    <property type="entry name" value="Mitochondrial carrier"/>
    <property type="match status" value="1"/>
</dbReference>